<sequence length="104" mass="11794">MKLVVEPEAARWYKRELGLEDGEQLRVFVRLGGCGSVQPGLSLGIMKDESRSPGLREEQEGLVFFMEEDQLWYLDAKELHLVYDEAEREAVIEVRDGPLKGGAE</sequence>
<evidence type="ECO:0000313" key="2">
    <source>
        <dbReference type="Proteomes" id="UP000234789"/>
    </source>
</evidence>
<comment type="caution">
    <text evidence="1">The sequence shown here is derived from an EMBL/GenBank/DDBJ whole genome shotgun (WGS) entry which is preliminary data.</text>
</comment>
<accession>A0A2N5NB38</accession>
<name>A0A2N5NB38_9BACL</name>
<keyword evidence="2" id="KW-1185">Reference proteome</keyword>
<dbReference type="EMBL" id="NFEZ01000003">
    <property type="protein sequence ID" value="PLT47524.1"/>
    <property type="molecule type" value="Genomic_DNA"/>
</dbReference>
<organism evidence="1 2">
    <name type="scientific">Paenibacillus pasadenensis</name>
    <dbReference type="NCBI Taxonomy" id="217090"/>
    <lineage>
        <taxon>Bacteria</taxon>
        <taxon>Bacillati</taxon>
        <taxon>Bacillota</taxon>
        <taxon>Bacilli</taxon>
        <taxon>Bacillales</taxon>
        <taxon>Paenibacillaceae</taxon>
        <taxon>Paenibacillus</taxon>
    </lineage>
</organism>
<proteinExistence type="predicted"/>
<dbReference type="Proteomes" id="UP000234789">
    <property type="component" value="Unassembled WGS sequence"/>
</dbReference>
<dbReference type="InterPro" id="IPR035903">
    <property type="entry name" value="HesB-like_dom_sf"/>
</dbReference>
<reference evidence="1 2" key="1">
    <citation type="submission" date="2017-05" db="EMBL/GenBank/DDBJ databases">
        <title>Functional genome analysis of Paenibacillus pasadenensis strain R16: insights on endophytic life style and antifungal activity.</title>
        <authorList>
            <person name="Passera A."/>
            <person name="Marcolungo L."/>
            <person name="Casati P."/>
            <person name="Brasca M."/>
            <person name="Quaglino F."/>
            <person name="Delledonne M."/>
        </authorList>
    </citation>
    <scope>NUCLEOTIDE SEQUENCE [LARGE SCALE GENOMIC DNA]</scope>
    <source>
        <strain evidence="1 2">R16</strain>
    </source>
</reference>
<dbReference type="SUPFAM" id="SSF89360">
    <property type="entry name" value="HesB-like domain"/>
    <property type="match status" value="1"/>
</dbReference>
<protein>
    <recommendedName>
        <fullName evidence="3">FeS cluster biogenesis domain-containing protein</fullName>
    </recommendedName>
</protein>
<gene>
    <name evidence="1" type="ORF">B8V81_1748</name>
</gene>
<dbReference type="OrthoDB" id="1645729at2"/>
<dbReference type="AlphaFoldDB" id="A0A2N5NB38"/>
<evidence type="ECO:0000313" key="1">
    <source>
        <dbReference type="EMBL" id="PLT47524.1"/>
    </source>
</evidence>
<evidence type="ECO:0008006" key="3">
    <source>
        <dbReference type="Google" id="ProtNLM"/>
    </source>
</evidence>
<dbReference type="RefSeq" id="WP_028598819.1">
    <property type="nucleotide sequence ID" value="NZ_BIMM01000074.1"/>
</dbReference>